<feature type="region of interest" description="Disordered" evidence="1">
    <location>
        <begin position="1"/>
        <end position="21"/>
    </location>
</feature>
<dbReference type="OrthoDB" id="964808at2759"/>
<evidence type="ECO:0000313" key="2">
    <source>
        <dbReference type="EMBL" id="KAA3484188.1"/>
    </source>
</evidence>
<dbReference type="AlphaFoldDB" id="A0A5B6WS46"/>
<protein>
    <submittedName>
        <fullName evidence="2">DNA/RNA polymerases superfamily protein</fullName>
    </submittedName>
</protein>
<dbReference type="Proteomes" id="UP000325315">
    <property type="component" value="Unassembled WGS sequence"/>
</dbReference>
<sequence length="127" mass="14566">MLGCGRGQGRENQRTSESPNGEILEGAQNLFNLLEDSLVGEFDFGQEENPFHDAGLANCAIQDEVDFHGKMHVEDYLDWEASLENYFELKPMVEARKLLFVKLKLKDTAFQWWKRVEEQHACVTICA</sequence>
<name>A0A5B6WS46_9ROSI</name>
<comment type="caution">
    <text evidence="2">The sequence shown here is derived from an EMBL/GenBank/DDBJ whole genome shotgun (WGS) entry which is preliminary data.</text>
</comment>
<evidence type="ECO:0000313" key="3">
    <source>
        <dbReference type="Proteomes" id="UP000325315"/>
    </source>
</evidence>
<accession>A0A5B6WS46</accession>
<proteinExistence type="predicted"/>
<evidence type="ECO:0000256" key="1">
    <source>
        <dbReference type="SAM" id="MobiDB-lite"/>
    </source>
</evidence>
<keyword evidence="3" id="KW-1185">Reference proteome</keyword>
<reference evidence="2" key="1">
    <citation type="submission" date="2019-08" db="EMBL/GenBank/DDBJ databases">
        <authorList>
            <person name="Liu F."/>
        </authorList>
    </citation>
    <scope>NUCLEOTIDE SEQUENCE [LARGE SCALE GENOMIC DNA]</scope>
    <source>
        <strain evidence="2">PA1801</strain>
        <tissue evidence="2">Leaf</tissue>
    </source>
</reference>
<organism evidence="2 3">
    <name type="scientific">Gossypium australe</name>
    <dbReference type="NCBI Taxonomy" id="47621"/>
    <lineage>
        <taxon>Eukaryota</taxon>
        <taxon>Viridiplantae</taxon>
        <taxon>Streptophyta</taxon>
        <taxon>Embryophyta</taxon>
        <taxon>Tracheophyta</taxon>
        <taxon>Spermatophyta</taxon>
        <taxon>Magnoliopsida</taxon>
        <taxon>eudicotyledons</taxon>
        <taxon>Gunneridae</taxon>
        <taxon>Pentapetalae</taxon>
        <taxon>rosids</taxon>
        <taxon>malvids</taxon>
        <taxon>Malvales</taxon>
        <taxon>Malvaceae</taxon>
        <taxon>Malvoideae</taxon>
        <taxon>Gossypium</taxon>
    </lineage>
</organism>
<dbReference type="EMBL" id="SMMG02000002">
    <property type="protein sequence ID" value="KAA3484188.1"/>
    <property type="molecule type" value="Genomic_DNA"/>
</dbReference>
<gene>
    <name evidence="2" type="ORF">EPI10_006288</name>
</gene>